<protein>
    <submittedName>
        <fullName evidence="2">Uncharacterized protein</fullName>
    </submittedName>
</protein>
<sequence>MAHGKEANQKEFAGWLGHPTTSDWPVGNEKRGKLRNTIGIFMHLVILFFFVLTSQDTVTRVILFPVELVLDLLFPLP</sequence>
<keyword evidence="1" id="KW-0812">Transmembrane</keyword>
<evidence type="ECO:0000313" key="3">
    <source>
        <dbReference type="Proteomes" id="UP000184063"/>
    </source>
</evidence>
<dbReference type="AlphaFoldDB" id="A0A1M3TRC2"/>
<feature type="transmembrane region" description="Helical" evidence="1">
    <location>
        <begin position="34"/>
        <end position="52"/>
    </location>
</feature>
<evidence type="ECO:0000313" key="2">
    <source>
        <dbReference type="EMBL" id="OJZ89112.1"/>
    </source>
</evidence>
<dbReference type="VEuPathDB" id="FungiDB:ASPFODRAFT_42263"/>
<evidence type="ECO:0000256" key="1">
    <source>
        <dbReference type="SAM" id="Phobius"/>
    </source>
</evidence>
<dbReference type="EMBL" id="KV878238">
    <property type="protein sequence ID" value="OJZ89112.1"/>
    <property type="molecule type" value="Genomic_DNA"/>
</dbReference>
<gene>
    <name evidence="2" type="ORF">ASPFODRAFT_42263</name>
</gene>
<proteinExistence type="predicted"/>
<keyword evidence="1" id="KW-1133">Transmembrane helix</keyword>
<dbReference type="Proteomes" id="UP000184063">
    <property type="component" value="Unassembled WGS sequence"/>
</dbReference>
<name>A0A1M3TRC2_ASPLC</name>
<organism evidence="2 3">
    <name type="scientific">Aspergillus luchuensis (strain CBS 106.47)</name>
    <dbReference type="NCBI Taxonomy" id="1137211"/>
    <lineage>
        <taxon>Eukaryota</taxon>
        <taxon>Fungi</taxon>
        <taxon>Dikarya</taxon>
        <taxon>Ascomycota</taxon>
        <taxon>Pezizomycotina</taxon>
        <taxon>Eurotiomycetes</taxon>
        <taxon>Eurotiomycetidae</taxon>
        <taxon>Eurotiales</taxon>
        <taxon>Aspergillaceae</taxon>
        <taxon>Aspergillus</taxon>
        <taxon>Aspergillus subgen. Circumdati</taxon>
    </lineage>
</organism>
<keyword evidence="1" id="KW-0472">Membrane</keyword>
<reference evidence="3" key="1">
    <citation type="journal article" date="2017" name="Genome Biol.">
        <title>Comparative genomics reveals high biological diversity and specific adaptations in the industrially and medically important fungal genus Aspergillus.</title>
        <authorList>
            <person name="de Vries R.P."/>
            <person name="Riley R."/>
            <person name="Wiebenga A."/>
            <person name="Aguilar-Osorio G."/>
            <person name="Amillis S."/>
            <person name="Uchima C.A."/>
            <person name="Anderluh G."/>
            <person name="Asadollahi M."/>
            <person name="Askin M."/>
            <person name="Barry K."/>
            <person name="Battaglia E."/>
            <person name="Bayram O."/>
            <person name="Benocci T."/>
            <person name="Braus-Stromeyer S.A."/>
            <person name="Caldana C."/>
            <person name="Canovas D."/>
            <person name="Cerqueira G.C."/>
            <person name="Chen F."/>
            <person name="Chen W."/>
            <person name="Choi C."/>
            <person name="Clum A."/>
            <person name="Dos Santos R.A."/>
            <person name="Damasio A.R."/>
            <person name="Diallinas G."/>
            <person name="Emri T."/>
            <person name="Fekete E."/>
            <person name="Flipphi M."/>
            <person name="Freyberg S."/>
            <person name="Gallo A."/>
            <person name="Gournas C."/>
            <person name="Habgood R."/>
            <person name="Hainaut M."/>
            <person name="Harispe M.L."/>
            <person name="Henrissat B."/>
            <person name="Hilden K.S."/>
            <person name="Hope R."/>
            <person name="Hossain A."/>
            <person name="Karabika E."/>
            <person name="Karaffa L."/>
            <person name="Karanyi Z."/>
            <person name="Krasevec N."/>
            <person name="Kuo A."/>
            <person name="Kusch H."/>
            <person name="LaButti K."/>
            <person name="Lagendijk E.L."/>
            <person name="Lapidus A."/>
            <person name="Levasseur A."/>
            <person name="Lindquist E."/>
            <person name="Lipzen A."/>
            <person name="Logrieco A.F."/>
            <person name="MacCabe A."/>
            <person name="Maekelae M.R."/>
            <person name="Malavazi I."/>
            <person name="Melin P."/>
            <person name="Meyer V."/>
            <person name="Mielnichuk N."/>
            <person name="Miskei M."/>
            <person name="Molnar A.P."/>
            <person name="Mule G."/>
            <person name="Ngan C.Y."/>
            <person name="Orejas M."/>
            <person name="Orosz E."/>
            <person name="Ouedraogo J.P."/>
            <person name="Overkamp K.M."/>
            <person name="Park H.-S."/>
            <person name="Perrone G."/>
            <person name="Piumi F."/>
            <person name="Punt P.J."/>
            <person name="Ram A.F."/>
            <person name="Ramon A."/>
            <person name="Rauscher S."/>
            <person name="Record E."/>
            <person name="Riano-Pachon D.M."/>
            <person name="Robert V."/>
            <person name="Roehrig J."/>
            <person name="Ruller R."/>
            <person name="Salamov A."/>
            <person name="Salih N.S."/>
            <person name="Samson R.A."/>
            <person name="Sandor E."/>
            <person name="Sanguinetti M."/>
            <person name="Schuetze T."/>
            <person name="Sepcic K."/>
            <person name="Shelest E."/>
            <person name="Sherlock G."/>
            <person name="Sophianopoulou V."/>
            <person name="Squina F.M."/>
            <person name="Sun H."/>
            <person name="Susca A."/>
            <person name="Todd R.B."/>
            <person name="Tsang A."/>
            <person name="Unkles S.E."/>
            <person name="van de Wiele N."/>
            <person name="van Rossen-Uffink D."/>
            <person name="Oliveira J.V."/>
            <person name="Vesth T.C."/>
            <person name="Visser J."/>
            <person name="Yu J.-H."/>
            <person name="Zhou M."/>
            <person name="Andersen M.R."/>
            <person name="Archer D.B."/>
            <person name="Baker S.E."/>
            <person name="Benoit I."/>
            <person name="Brakhage A.A."/>
            <person name="Braus G.H."/>
            <person name="Fischer R."/>
            <person name="Frisvad J.C."/>
            <person name="Goldman G.H."/>
            <person name="Houbraken J."/>
            <person name="Oakley B."/>
            <person name="Pocsi I."/>
            <person name="Scazzocchio C."/>
            <person name="Seiboth B."/>
            <person name="vanKuyk P.A."/>
            <person name="Wortman J."/>
            <person name="Dyer P.S."/>
            <person name="Grigoriev I.V."/>
        </authorList>
    </citation>
    <scope>NUCLEOTIDE SEQUENCE [LARGE SCALE GENOMIC DNA]</scope>
    <source>
        <strain evidence="3">CBS 106.47</strain>
    </source>
</reference>
<accession>A0A1M3TRC2</accession>